<feature type="binding site" evidence="6">
    <location>
        <position position="190"/>
    </location>
    <ligand>
        <name>substrate</name>
    </ligand>
</feature>
<dbReference type="FunFam" id="3.90.1300.10:FF:000003">
    <property type="entry name" value="Amidase signature enzyme"/>
    <property type="match status" value="1"/>
</dbReference>
<evidence type="ECO:0000256" key="6">
    <source>
        <dbReference type="PIRSR" id="PIRSR001221-2"/>
    </source>
</evidence>
<organism evidence="8 9">
    <name type="scientific">Sphaerosporella brunnea</name>
    <dbReference type="NCBI Taxonomy" id="1250544"/>
    <lineage>
        <taxon>Eukaryota</taxon>
        <taxon>Fungi</taxon>
        <taxon>Dikarya</taxon>
        <taxon>Ascomycota</taxon>
        <taxon>Pezizomycotina</taxon>
        <taxon>Pezizomycetes</taxon>
        <taxon>Pezizales</taxon>
        <taxon>Pyronemataceae</taxon>
        <taxon>Sphaerosporella</taxon>
    </lineage>
</organism>
<dbReference type="GO" id="GO:0004040">
    <property type="term" value="F:amidase activity"/>
    <property type="evidence" value="ECO:0007669"/>
    <property type="project" value="UniProtKB-EC"/>
</dbReference>
<dbReference type="Proteomes" id="UP000326924">
    <property type="component" value="Unassembled WGS sequence"/>
</dbReference>
<dbReference type="InParanoid" id="A0A5J5F9G5"/>
<reference evidence="8 9" key="1">
    <citation type="submission" date="2019-09" db="EMBL/GenBank/DDBJ databases">
        <title>Draft genome of the ectomycorrhizal ascomycete Sphaerosporella brunnea.</title>
        <authorList>
            <consortium name="DOE Joint Genome Institute"/>
            <person name="Benucci G.M."/>
            <person name="Marozzi G."/>
            <person name="Antonielli L."/>
            <person name="Sanchez S."/>
            <person name="Marco P."/>
            <person name="Wang X."/>
            <person name="Falini L.B."/>
            <person name="Barry K."/>
            <person name="Haridas S."/>
            <person name="Lipzen A."/>
            <person name="Labutti K."/>
            <person name="Grigoriev I.V."/>
            <person name="Murat C."/>
            <person name="Martin F."/>
            <person name="Albertini E."/>
            <person name="Donnini D."/>
            <person name="Bonito G."/>
        </authorList>
    </citation>
    <scope>NUCLEOTIDE SEQUENCE [LARGE SCALE GENOMIC DNA]</scope>
    <source>
        <strain evidence="8 9">Sb_GMNB300</strain>
    </source>
</reference>
<keyword evidence="4" id="KW-0378">Hydrolase</keyword>
<dbReference type="Gene3D" id="3.90.1300.10">
    <property type="entry name" value="Amidase signature (AS) domain"/>
    <property type="match status" value="1"/>
</dbReference>
<evidence type="ECO:0000256" key="3">
    <source>
        <dbReference type="ARBA" id="ARBA00012922"/>
    </source>
</evidence>
<dbReference type="Pfam" id="PF01425">
    <property type="entry name" value="Amidase"/>
    <property type="match status" value="1"/>
</dbReference>
<evidence type="ECO:0000313" key="9">
    <source>
        <dbReference type="Proteomes" id="UP000326924"/>
    </source>
</evidence>
<evidence type="ECO:0000256" key="1">
    <source>
        <dbReference type="ARBA" id="ARBA00001311"/>
    </source>
</evidence>
<comment type="similarity">
    <text evidence="2">Belongs to the amidase family.</text>
</comment>
<feature type="active site" description="Charge relay system" evidence="5">
    <location>
        <position position="190"/>
    </location>
</feature>
<dbReference type="InterPro" id="IPR023631">
    <property type="entry name" value="Amidase_dom"/>
</dbReference>
<evidence type="ECO:0000256" key="5">
    <source>
        <dbReference type="PIRSR" id="PIRSR001221-1"/>
    </source>
</evidence>
<dbReference type="EMBL" id="VXIS01000015">
    <property type="protein sequence ID" value="KAA8913352.1"/>
    <property type="molecule type" value="Genomic_DNA"/>
</dbReference>
<dbReference type="PIRSF" id="PIRSF001221">
    <property type="entry name" value="Amidase_fungi"/>
    <property type="match status" value="1"/>
</dbReference>
<dbReference type="SUPFAM" id="SSF75304">
    <property type="entry name" value="Amidase signature (AS) enzymes"/>
    <property type="match status" value="1"/>
</dbReference>
<proteinExistence type="inferred from homology"/>
<dbReference type="OrthoDB" id="6428749at2759"/>
<dbReference type="PANTHER" id="PTHR46072:SF10">
    <property type="entry name" value="ACETAMIDASE"/>
    <property type="match status" value="1"/>
</dbReference>
<dbReference type="PANTHER" id="PTHR46072">
    <property type="entry name" value="AMIDASE-RELATED-RELATED"/>
    <property type="match status" value="1"/>
</dbReference>
<protein>
    <recommendedName>
        <fullName evidence="3">amidase</fullName>
        <ecNumber evidence="3">3.5.1.4</ecNumber>
    </recommendedName>
</protein>
<gene>
    <name evidence="8" type="ORF">FN846DRAFT_128653</name>
</gene>
<dbReference type="EC" id="3.5.1.4" evidence="3"/>
<feature type="active site" description="Charge relay system" evidence="5">
    <location>
        <position position="112"/>
    </location>
</feature>
<name>A0A5J5F9G5_9PEZI</name>
<feature type="active site" description="Acyl-ester intermediate" evidence="5">
    <location>
        <position position="214"/>
    </location>
</feature>
<evidence type="ECO:0000313" key="8">
    <source>
        <dbReference type="EMBL" id="KAA8913352.1"/>
    </source>
</evidence>
<dbReference type="InterPro" id="IPR036928">
    <property type="entry name" value="AS_sf"/>
</dbReference>
<feature type="binding site" evidence="6">
    <location>
        <begin position="211"/>
        <end position="214"/>
    </location>
    <ligand>
        <name>substrate</name>
    </ligand>
</feature>
<keyword evidence="9" id="KW-1185">Reference proteome</keyword>
<sequence>MLFSYLTHRHTCAAKQQSRADSIAALPGRYHEPLNSSDAEILNAPVALTASNIRSGGTTPLAVLTAFTKRALWAHGRTNCLTEILIPSAEASLSSSSINLSGALAGVPVSLKDTVNVVGYHSCIGYSSFATPAHKAKNDAVIVSFLRQRLGAVPFMKTNVPITLLSFESTNDVWGRTDNPWVPGFSPGGSTGGEAALLALGGSRIGVGTDVAGSVRVPAAWSGIYALRCSTGRFPRAGCTTSMAGQEGVMAVYSPMAKTLPDLQYFMKSIVDAKPWEVDWSVHPLPWREEEAQLPEKVRWGVLRDDGVVPPTPAVERALNEAIEALRARGDEVVELQGHPSCYTSLRLAARLLNSDAGTTYTSFFASFFERNDPGVAVINRIFSLPRWVKRLWAFFLRLSGDAITAGLVEDLHPRTVAQQWALVAEREQIRGEWFHYLQTQKVDFIITPPHPTPAVPAGGMRDSVAACGYTFLWNLLDYTAGVLPVGRVDPALDKVQHGGRKLQNGVAKRCWRLYDAASMKGLPVAVQVVAPGRLREEMVLAGMKRVEEALSKVGRGWEVDAVEIE</sequence>
<evidence type="ECO:0000259" key="7">
    <source>
        <dbReference type="Pfam" id="PF01425"/>
    </source>
</evidence>
<evidence type="ECO:0000256" key="4">
    <source>
        <dbReference type="ARBA" id="ARBA00022801"/>
    </source>
</evidence>
<feature type="domain" description="Amidase" evidence="7">
    <location>
        <begin position="63"/>
        <end position="541"/>
    </location>
</feature>
<accession>A0A5J5F9G5</accession>
<feature type="binding site" evidence="6">
    <location>
        <position position="164"/>
    </location>
    <ligand>
        <name>substrate</name>
    </ligand>
</feature>
<comment type="caution">
    <text evidence="8">The sequence shown here is derived from an EMBL/GenBank/DDBJ whole genome shotgun (WGS) entry which is preliminary data.</text>
</comment>
<evidence type="ECO:0000256" key="2">
    <source>
        <dbReference type="ARBA" id="ARBA00009199"/>
    </source>
</evidence>
<comment type="catalytic activity">
    <reaction evidence="1">
        <text>a monocarboxylic acid amide + H2O = a monocarboxylate + NH4(+)</text>
        <dbReference type="Rhea" id="RHEA:12020"/>
        <dbReference type="ChEBI" id="CHEBI:15377"/>
        <dbReference type="ChEBI" id="CHEBI:28938"/>
        <dbReference type="ChEBI" id="CHEBI:35757"/>
        <dbReference type="ChEBI" id="CHEBI:83628"/>
        <dbReference type="EC" id="3.5.1.4"/>
    </reaction>
</comment>
<dbReference type="AlphaFoldDB" id="A0A5J5F9G5"/>